<reference evidence="3 4" key="1">
    <citation type="journal article" date="2012" name="PLoS ONE">
        <title>The genome characteristics and predicted function of methyl-group oxidation pathway in the obligate aceticlastic methanogens, Methanosaeta spp.</title>
        <authorList>
            <person name="Zhu J."/>
            <person name="Zheng H."/>
            <person name="Ai G."/>
            <person name="Zhang G."/>
            <person name="Liu D."/>
            <person name="Liu X."/>
            <person name="Dong X."/>
        </authorList>
    </citation>
    <scope>NUCLEOTIDE SEQUENCE [LARGE SCALE GENOMIC DNA]</scope>
    <source>
        <strain evidence="3 4">6Ac</strain>
    </source>
</reference>
<dbReference type="PATRIC" id="fig|1110509.7.peg.1848"/>
<name>G7WPZ1_METH6</name>
<keyword evidence="2" id="KW-0472">Membrane</keyword>
<keyword evidence="4" id="KW-1185">Reference proteome</keyword>
<feature type="compositionally biased region" description="Gly residues" evidence="1">
    <location>
        <begin position="24"/>
        <end position="41"/>
    </location>
</feature>
<keyword evidence="2" id="KW-0812">Transmembrane</keyword>
<gene>
    <name evidence="3" type="ordered locus">Mhar_1662</name>
</gene>
<evidence type="ECO:0000313" key="4">
    <source>
        <dbReference type="Proteomes" id="UP000005877"/>
    </source>
</evidence>
<evidence type="ECO:0000256" key="2">
    <source>
        <dbReference type="SAM" id="Phobius"/>
    </source>
</evidence>
<organism evidence="3 4">
    <name type="scientific">Methanothrix harundinacea (strain 6Ac)</name>
    <name type="common">Methanosaeta harundinacea</name>
    <dbReference type="NCBI Taxonomy" id="1110509"/>
    <lineage>
        <taxon>Archaea</taxon>
        <taxon>Methanobacteriati</taxon>
        <taxon>Methanobacteriota</taxon>
        <taxon>Stenosarchaea group</taxon>
        <taxon>Methanomicrobia</taxon>
        <taxon>Methanotrichales</taxon>
        <taxon>Methanotrichaceae</taxon>
        <taxon>Methanothrix</taxon>
    </lineage>
</organism>
<proteinExistence type="predicted"/>
<accession>G7WPZ1</accession>
<dbReference type="KEGG" id="mhi:Mhar_1662"/>
<feature type="transmembrane region" description="Helical" evidence="2">
    <location>
        <begin position="454"/>
        <end position="477"/>
    </location>
</feature>
<keyword evidence="2" id="KW-1133">Transmembrane helix</keyword>
<dbReference type="Proteomes" id="UP000005877">
    <property type="component" value="Chromosome"/>
</dbReference>
<dbReference type="STRING" id="1110509.Mhar_1662"/>
<dbReference type="EMBL" id="CP003117">
    <property type="protein sequence ID" value="AET65022.1"/>
    <property type="molecule type" value="Genomic_DNA"/>
</dbReference>
<dbReference type="HOGENOM" id="CLU_564547_0_0_2"/>
<sequence length="483" mass="53840">MKRGFIAIFLLIFYLMGSVQGAEGPGGPSGSTGGGSSGGSAGASTTTSSGGKKIVKLELEDLIGNMEKWKQSDPEKFDYLKKLLHIPFVPPKDYSTPTVLIWYPNSTEKAEITRNEKLDIYAWVKNENPIEVRSDVYLYLEAKGPGDENFTRVGSQRVILANEYTGGSNSTTRDWSGLMPFVDSREVGNATFRIWFNDMHSTYLTDTMYAKPYRQGDFFNVLELSLVNSPPLVVGESIKVEPARARYNDPIRYSAGFVDTDGDMVNVTLHVLDDQGGILRNLTQEVKSGTNVTFSATEYGLFGEADAGRNFSYRFSYDDGLDGNATAVYPGPSLLPSPKIFVSDPHVEAADENRYWWQNYRFSLRVKNPDVDNLRIDLYTSTPSHPNRYQATREINASEEAQVVIFDLQPFDVSDADESFSYYFKYSATDQNSKEEMGGTSDGKINPKIVRYPIYSMVTIANLLVVLLAALAGGIVIERRLYR</sequence>
<evidence type="ECO:0000313" key="3">
    <source>
        <dbReference type="EMBL" id="AET65022.1"/>
    </source>
</evidence>
<evidence type="ECO:0000256" key="1">
    <source>
        <dbReference type="SAM" id="MobiDB-lite"/>
    </source>
</evidence>
<dbReference type="AlphaFoldDB" id="G7WPZ1"/>
<protein>
    <submittedName>
        <fullName evidence="3">Uncharacterized protein</fullName>
    </submittedName>
</protein>
<feature type="region of interest" description="Disordered" evidence="1">
    <location>
        <begin position="24"/>
        <end position="49"/>
    </location>
</feature>